<protein>
    <submittedName>
        <fullName evidence="5">AMP-binding protein</fullName>
    </submittedName>
</protein>
<evidence type="ECO:0000256" key="3">
    <source>
        <dbReference type="ARBA" id="ARBA00022553"/>
    </source>
</evidence>
<dbReference type="RefSeq" id="WP_208817913.1">
    <property type="nucleotide sequence ID" value="NZ_WVUH01000643.1"/>
</dbReference>
<dbReference type="Pfam" id="PF00501">
    <property type="entry name" value="AMP-binding"/>
    <property type="match status" value="1"/>
</dbReference>
<dbReference type="SUPFAM" id="SSF52777">
    <property type="entry name" value="CoA-dependent acyltransferases"/>
    <property type="match status" value="1"/>
</dbReference>
<dbReference type="InterPro" id="IPR001242">
    <property type="entry name" value="Condensation_dom"/>
</dbReference>
<keyword evidence="2" id="KW-0596">Phosphopantetheine</keyword>
<dbReference type="Gene3D" id="3.30.559.10">
    <property type="entry name" value="Chloramphenicol acetyltransferase-like domain"/>
    <property type="match status" value="1"/>
</dbReference>
<organism evidence="5 6">
    <name type="scientific">Micromonospora echinofusca</name>
    <dbReference type="NCBI Taxonomy" id="47858"/>
    <lineage>
        <taxon>Bacteria</taxon>
        <taxon>Bacillati</taxon>
        <taxon>Actinomycetota</taxon>
        <taxon>Actinomycetes</taxon>
        <taxon>Micromonosporales</taxon>
        <taxon>Micromonosporaceae</taxon>
        <taxon>Micromonospora</taxon>
    </lineage>
</organism>
<evidence type="ECO:0000259" key="4">
    <source>
        <dbReference type="PROSITE" id="PS50075"/>
    </source>
</evidence>
<dbReference type="Pfam" id="PF00668">
    <property type="entry name" value="Condensation"/>
    <property type="match status" value="1"/>
</dbReference>
<dbReference type="Pfam" id="PF13193">
    <property type="entry name" value="AMP-binding_C"/>
    <property type="match status" value="1"/>
</dbReference>
<feature type="non-terminal residue" evidence="5">
    <location>
        <position position="1"/>
    </location>
</feature>
<dbReference type="InterPro" id="IPR009081">
    <property type="entry name" value="PP-bd_ACP"/>
</dbReference>
<dbReference type="InterPro" id="IPR045851">
    <property type="entry name" value="AMP-bd_C_sf"/>
</dbReference>
<keyword evidence="3" id="KW-0597">Phosphoprotein</keyword>
<dbReference type="Gene3D" id="1.10.1200.10">
    <property type="entry name" value="ACP-like"/>
    <property type="match status" value="1"/>
</dbReference>
<dbReference type="Pfam" id="PF00550">
    <property type="entry name" value="PP-binding"/>
    <property type="match status" value="1"/>
</dbReference>
<reference evidence="5 6" key="1">
    <citation type="submission" date="2019-12" db="EMBL/GenBank/DDBJ databases">
        <title>Whole genome sequencing of endophytic Actinobacterium Micromonospora sp. MPMI6T.</title>
        <authorList>
            <person name="Evv R."/>
            <person name="Podile A.R."/>
        </authorList>
    </citation>
    <scope>NUCLEOTIDE SEQUENCE [LARGE SCALE GENOMIC DNA]</scope>
    <source>
        <strain evidence="5 6">MPMI6</strain>
    </source>
</reference>
<feature type="domain" description="Carrier" evidence="4">
    <location>
        <begin position="212"/>
        <end position="287"/>
    </location>
</feature>
<dbReference type="PROSITE" id="PS00012">
    <property type="entry name" value="PHOSPHOPANTETHEINE"/>
    <property type="match status" value="1"/>
</dbReference>
<dbReference type="Proteomes" id="UP000823521">
    <property type="component" value="Unassembled WGS sequence"/>
</dbReference>
<name>A0ABS3W246_MICEH</name>
<dbReference type="SUPFAM" id="SSF56801">
    <property type="entry name" value="Acetyl-CoA synthetase-like"/>
    <property type="match status" value="1"/>
</dbReference>
<dbReference type="PANTHER" id="PTHR45527">
    <property type="entry name" value="NONRIBOSOMAL PEPTIDE SYNTHETASE"/>
    <property type="match status" value="1"/>
</dbReference>
<dbReference type="Gene3D" id="3.40.50.12780">
    <property type="entry name" value="N-terminal domain of ligase-like"/>
    <property type="match status" value="1"/>
</dbReference>
<evidence type="ECO:0000256" key="1">
    <source>
        <dbReference type="ARBA" id="ARBA00001957"/>
    </source>
</evidence>
<dbReference type="PANTHER" id="PTHR45527:SF1">
    <property type="entry name" value="FATTY ACID SYNTHASE"/>
    <property type="match status" value="1"/>
</dbReference>
<dbReference type="InterPro" id="IPR020806">
    <property type="entry name" value="PKS_PP-bd"/>
</dbReference>
<accession>A0ABS3W246</accession>
<dbReference type="InterPro" id="IPR042099">
    <property type="entry name" value="ANL_N_sf"/>
</dbReference>
<comment type="caution">
    <text evidence="5">The sequence shown here is derived from an EMBL/GenBank/DDBJ whole genome shotgun (WGS) entry which is preliminary data.</text>
</comment>
<dbReference type="Gene3D" id="3.30.300.30">
    <property type="match status" value="1"/>
</dbReference>
<proteinExistence type="predicted"/>
<comment type="cofactor">
    <cofactor evidence="1">
        <name>pantetheine 4'-phosphate</name>
        <dbReference type="ChEBI" id="CHEBI:47942"/>
    </cofactor>
</comment>
<feature type="non-terminal residue" evidence="5">
    <location>
        <position position="459"/>
    </location>
</feature>
<dbReference type="InterPro" id="IPR023213">
    <property type="entry name" value="CAT-like_dom_sf"/>
</dbReference>
<dbReference type="InterPro" id="IPR025110">
    <property type="entry name" value="AMP-bd_C"/>
</dbReference>
<dbReference type="InterPro" id="IPR006162">
    <property type="entry name" value="Ppantetheine_attach_site"/>
</dbReference>
<evidence type="ECO:0000313" key="5">
    <source>
        <dbReference type="EMBL" id="MBO4210864.1"/>
    </source>
</evidence>
<gene>
    <name evidence="5" type="ORF">GSF22_33465</name>
</gene>
<evidence type="ECO:0000256" key="2">
    <source>
        <dbReference type="ARBA" id="ARBA00022450"/>
    </source>
</evidence>
<dbReference type="SMART" id="SM00823">
    <property type="entry name" value="PKS_PP"/>
    <property type="match status" value="1"/>
</dbReference>
<dbReference type="EMBL" id="WVUH01000643">
    <property type="protein sequence ID" value="MBO4210864.1"/>
    <property type="molecule type" value="Genomic_DNA"/>
</dbReference>
<dbReference type="PROSITE" id="PS50075">
    <property type="entry name" value="CARRIER"/>
    <property type="match status" value="1"/>
</dbReference>
<evidence type="ECO:0000313" key="6">
    <source>
        <dbReference type="Proteomes" id="UP000823521"/>
    </source>
</evidence>
<dbReference type="InterPro" id="IPR000873">
    <property type="entry name" value="AMP-dep_synth/lig_dom"/>
</dbReference>
<sequence>TETTVCVVGTELTGHWQRPVPIGRPLAGCRAYVLDDRLDPCPPGVPGELYIGGPQVALGYWRRPALTADRFVPDPYGDTPGARLYRTGDRVAWEPDGRIAYLGRLDRQVKIQGQRVEIGEVEAVVRAHPEVTQAVVDVDPDAAGELVAYLTPADAPDLAGLRAHCAQRLPGYMLPSRVVRLDTLPLTVAGKTDLMALRERHRQGSAVVPAPQPAATLAATVAAAWAEVLGVPDPAPADGFLDAGGHSLRAMRLVSALRDRLGRDVAVADVHDGRTLAGLTRRVAAAPTLAGTAVVPAGNPPALSTAQRRMWFVEQVAPGTPTHTIAFAERLRGPLDLSALRTALTGVAARHEPLRWRVPQRAGAPYVVVDDAGAVPVPVHDLSDRAPDERERALRAALDAAALVPFDLAAGPLWRVTVLRLADDDHVLAGTAHHLVFDGWSQEVFYRDLAHGYAAALDG</sequence>
<dbReference type="SUPFAM" id="SSF47336">
    <property type="entry name" value="ACP-like"/>
    <property type="match status" value="1"/>
</dbReference>
<keyword evidence="6" id="KW-1185">Reference proteome</keyword>
<dbReference type="InterPro" id="IPR036736">
    <property type="entry name" value="ACP-like_sf"/>
</dbReference>